<feature type="transmembrane region" description="Helical" evidence="1">
    <location>
        <begin position="170"/>
        <end position="191"/>
    </location>
</feature>
<dbReference type="AlphaFoldDB" id="A0A0F7EJH3"/>
<name>A0A0F7EJH3_BRELA</name>
<feature type="transmembrane region" description="Helical" evidence="1">
    <location>
        <begin position="30"/>
        <end position="46"/>
    </location>
</feature>
<feature type="transmembrane region" description="Helical" evidence="1">
    <location>
        <begin position="6"/>
        <end position="25"/>
    </location>
</feature>
<gene>
    <name evidence="2" type="ORF">EX87_21440</name>
</gene>
<feature type="transmembrane region" description="Helical" evidence="1">
    <location>
        <begin position="197"/>
        <end position="219"/>
    </location>
</feature>
<dbReference type="InterPro" id="IPR003744">
    <property type="entry name" value="YhhQ"/>
</dbReference>
<keyword evidence="1" id="KW-0813">Transport</keyword>
<comment type="function">
    <text evidence="1">Involved in the import of queuosine (Q) precursors, required for Q precursor salvage.</text>
</comment>
<dbReference type="NCBIfam" id="TIGR00697">
    <property type="entry name" value="queuosine precursor transporter"/>
    <property type="match status" value="1"/>
</dbReference>
<dbReference type="Pfam" id="PF02592">
    <property type="entry name" value="Vut_1"/>
    <property type="match status" value="1"/>
</dbReference>
<keyword evidence="1" id="KW-0812">Transmembrane</keyword>
<protein>
    <recommendedName>
        <fullName evidence="1">Probable queuosine precursor transporter</fullName>
        <shortName evidence="1">Q precursor transporter</shortName>
    </recommendedName>
</protein>
<geneLocation type="plasmid" evidence="2">
    <name>unnamed2</name>
</geneLocation>
<comment type="similarity">
    <text evidence="1">Belongs to the vitamin uptake transporter (VUT/ECF) (TC 2.A.88) family. Q precursor transporter subfamily.</text>
</comment>
<keyword evidence="1" id="KW-0472">Membrane</keyword>
<organism evidence="2">
    <name type="scientific">Brevibacillus laterosporus</name>
    <name type="common">Bacillus laterosporus</name>
    <dbReference type="NCBI Taxonomy" id="1465"/>
    <lineage>
        <taxon>Bacteria</taxon>
        <taxon>Bacillati</taxon>
        <taxon>Bacillota</taxon>
        <taxon>Bacilli</taxon>
        <taxon>Bacillales</taxon>
        <taxon>Paenibacillaceae</taxon>
        <taxon>Brevibacillus</taxon>
    </lineage>
</organism>
<accession>A0A0F7EJH3</accession>
<evidence type="ECO:0000313" key="2">
    <source>
        <dbReference type="EMBL" id="AKF96117.1"/>
    </source>
</evidence>
<dbReference type="GO" id="GO:0022857">
    <property type="term" value="F:transmembrane transporter activity"/>
    <property type="evidence" value="ECO:0007669"/>
    <property type="project" value="UniProtKB-UniRule"/>
</dbReference>
<dbReference type="PANTHER" id="PTHR34300:SF2">
    <property type="entry name" value="QUEUOSINE PRECURSOR TRANSPORTER-RELATED"/>
    <property type="match status" value="1"/>
</dbReference>
<dbReference type="PANTHER" id="PTHR34300">
    <property type="entry name" value="QUEUOSINE PRECURSOR TRANSPORTER-RELATED"/>
    <property type="match status" value="1"/>
</dbReference>
<sequence>MFNLWFGIGFVLVNFVLFLLCYRFFGKVGLYAWIGFATVLANIQVVKIVELFGFAMTLGNTMYATIYLCSDLLNEKYGQEQAKKAVWFGFFTLITTTIIMKMALTFVPHPDELAKQDALAMIFGLMPRLVVASLTSYFISQFLDVRIYTFLKKVCPKPNQLWIRNNGSTLISQLVDTILFCTIAFLGVLPMDTWFDILLTTYLIKFVVSAASTPILYIARNFTFTKES</sequence>
<evidence type="ECO:0000256" key="1">
    <source>
        <dbReference type="HAMAP-Rule" id="MF_02088"/>
    </source>
</evidence>
<keyword evidence="1" id="KW-1003">Cell membrane</keyword>
<comment type="subcellular location">
    <subcellularLocation>
        <location evidence="1">Cell membrane</location>
        <topology evidence="1">Multi-pass membrane protein</topology>
    </subcellularLocation>
</comment>
<dbReference type="GO" id="GO:0005886">
    <property type="term" value="C:plasma membrane"/>
    <property type="evidence" value="ECO:0007669"/>
    <property type="project" value="UniProtKB-SubCell"/>
</dbReference>
<proteinExistence type="inferred from homology"/>
<feature type="transmembrane region" description="Helical" evidence="1">
    <location>
        <begin position="118"/>
        <end position="139"/>
    </location>
</feature>
<dbReference type="EMBL" id="CP011076">
    <property type="protein sequence ID" value="AKF96117.1"/>
    <property type="molecule type" value="Genomic_DNA"/>
</dbReference>
<keyword evidence="1" id="KW-1133">Transmembrane helix</keyword>
<keyword evidence="2" id="KW-0614">Plasmid</keyword>
<reference evidence="2" key="1">
    <citation type="submission" date="2015-03" db="EMBL/GenBank/DDBJ databases">
        <title>MIGS Cultured Bacterial/Archaeal sample from Brevibacillus laterosporus.</title>
        <authorList>
            <person name="Zeng D."/>
            <person name="Zhu L."/>
            <person name="Dong G."/>
            <person name="Ye W."/>
            <person name="Ren D."/>
            <person name="Wu L."/>
            <person name="Xu J."/>
            <person name="Li G."/>
            <person name="Guo L."/>
        </authorList>
    </citation>
    <scope>NUCLEOTIDE SEQUENCE</scope>
    <source>
        <strain evidence="2">B9</strain>
        <plasmid evidence="2">unnamed2</plasmid>
    </source>
</reference>
<dbReference type="HAMAP" id="MF_02088">
    <property type="entry name" value="Q_prec_transport"/>
    <property type="match status" value="1"/>
</dbReference>
<feature type="transmembrane region" description="Helical" evidence="1">
    <location>
        <begin position="85"/>
        <end position="106"/>
    </location>
</feature>
<dbReference type="RefSeq" id="WP_031415401.1">
    <property type="nucleotide sequence ID" value="NZ_CP011076.1"/>
</dbReference>
<feature type="transmembrane region" description="Helical" evidence="1">
    <location>
        <begin position="52"/>
        <end position="73"/>
    </location>
</feature>